<keyword evidence="1" id="KW-0547">Nucleotide-binding</keyword>
<dbReference type="OrthoDB" id="77269at2157"/>
<protein>
    <submittedName>
        <fullName evidence="6">AAA+-type ATPase, SpoVK/Ycf46/Vps4 family</fullName>
    </submittedName>
</protein>
<dbReference type="InterPro" id="IPR003960">
    <property type="entry name" value="ATPase_AAA_CS"/>
</dbReference>
<dbReference type="Gene3D" id="1.10.8.60">
    <property type="match status" value="2"/>
</dbReference>
<evidence type="ECO:0000259" key="5">
    <source>
        <dbReference type="SMART" id="SM00382"/>
    </source>
</evidence>
<evidence type="ECO:0000256" key="1">
    <source>
        <dbReference type="ARBA" id="ARBA00022741"/>
    </source>
</evidence>
<organism evidence="6 7">
    <name type="scientific">Halomicrobium zhouii</name>
    <dbReference type="NCBI Taxonomy" id="767519"/>
    <lineage>
        <taxon>Archaea</taxon>
        <taxon>Methanobacteriati</taxon>
        <taxon>Methanobacteriota</taxon>
        <taxon>Stenosarchaea group</taxon>
        <taxon>Halobacteria</taxon>
        <taxon>Halobacteriales</taxon>
        <taxon>Haloarculaceae</taxon>
        <taxon>Halomicrobium</taxon>
    </lineage>
</organism>
<keyword evidence="3" id="KW-0175">Coiled coil</keyword>
<proteinExistence type="predicted"/>
<accession>A0A1I6LGH6</accession>
<dbReference type="RefSeq" id="WP_089816977.1">
    <property type="nucleotide sequence ID" value="NZ_FOZK01000002.1"/>
</dbReference>
<dbReference type="InterPro" id="IPR003959">
    <property type="entry name" value="ATPase_AAA_core"/>
</dbReference>
<dbReference type="InterPro" id="IPR050168">
    <property type="entry name" value="AAA_ATPase_domain"/>
</dbReference>
<evidence type="ECO:0000256" key="2">
    <source>
        <dbReference type="ARBA" id="ARBA00022840"/>
    </source>
</evidence>
<evidence type="ECO:0000313" key="6">
    <source>
        <dbReference type="EMBL" id="SFS02541.1"/>
    </source>
</evidence>
<feature type="domain" description="AAA+ ATPase" evidence="5">
    <location>
        <begin position="633"/>
        <end position="768"/>
    </location>
</feature>
<dbReference type="InterPro" id="IPR027417">
    <property type="entry name" value="P-loop_NTPase"/>
</dbReference>
<dbReference type="SUPFAM" id="SSF52540">
    <property type="entry name" value="P-loop containing nucleoside triphosphate hydrolases"/>
    <property type="match status" value="2"/>
</dbReference>
<dbReference type="FunFam" id="3.40.50.300:FF:001025">
    <property type="entry name" value="ATPase family, AAA domain-containing 2B"/>
    <property type="match status" value="2"/>
</dbReference>
<dbReference type="PANTHER" id="PTHR23077:SF171">
    <property type="entry name" value="NUCLEAR VALOSIN-CONTAINING PROTEIN-LIKE"/>
    <property type="match status" value="1"/>
</dbReference>
<keyword evidence="2" id="KW-0067">ATP-binding</keyword>
<name>A0A1I6LGH6_9EURY</name>
<dbReference type="Proteomes" id="UP000199062">
    <property type="component" value="Unassembled WGS sequence"/>
</dbReference>
<feature type="region of interest" description="Disordered" evidence="4">
    <location>
        <begin position="246"/>
        <end position="299"/>
    </location>
</feature>
<dbReference type="SMART" id="SM00382">
    <property type="entry name" value="AAA"/>
    <property type="match status" value="2"/>
</dbReference>
<dbReference type="Gene3D" id="3.40.50.300">
    <property type="entry name" value="P-loop containing nucleotide triphosphate hydrolases"/>
    <property type="match status" value="2"/>
</dbReference>
<dbReference type="STRING" id="767519.SAMN05216559_2657"/>
<evidence type="ECO:0000256" key="3">
    <source>
        <dbReference type="ARBA" id="ARBA00023054"/>
    </source>
</evidence>
<dbReference type="GO" id="GO:0016887">
    <property type="term" value="F:ATP hydrolysis activity"/>
    <property type="evidence" value="ECO:0007669"/>
    <property type="project" value="InterPro"/>
</dbReference>
<sequence>MSLPTYVYADRRVPDEDRVRESLESETLTKFGDDERLERLHRVFYPAFRVEYQYETGKGKLFGTETKRAVALLDGLWDDNDRALSQYADGTDDLVRRATNDYDFGADVPGLGRSVLLQFQVTNDRAESLLHSRVTEYREHDRDGRAETANVFLRKLREAYGLPGDFDPDGFEEVLGIDRIYLPFWLAEFHSPHSDDVVMVSFRDPAESVDEMRRDAWLSEYVSEDPRRLATYGYEVDRDRLERNIRERTNQDGQDGQDGERTGSPGEERRTEATNRREDDGAPTINRESPDPVEEREVVQPDGVELQADQLVELDPDRSFADVGGMAGLKQTLNHKVVRPLEDPEAFEEYGIGVVNGVLLHGPPGCGKTYVAGALAGEVDHAFVEVSPADVTSKYMGEPAQKVQELFAVARANAPCILFIDEIDGIAGSRDGDSNMNSSEQQLVNQLLTELEGIADEDVVVVGATNLVEDVDGAIRRSGRFDERVEVPHPGAAARREILKIHLAGRPTAADLDLEPTVEETAGFAASDLELLAEDAARQALREDAPIGTDHLRSAAEEAETSIAEWVDPAAVAEDGVVQPDGVDLQASSLVDADPDRTFADVGGMGELKDRLEETVLDPLENADEYEEYGIDVLSGLLLYGPPGCGKTYLAGALAGELDHSFVEVSPADVTSKWMGEPAQNVADLFEVARANAPCVLFIDEIDGIAGSRRGGMNTSEQQLVNQLLTELEGAAADDVVVVGATNFVDDVDTALRRSGRFDERVEVPPPDADARREILRIHLRDRPVAEDVDWDPVIEPTEGYAASDLELLAEDAARHALRDDSPVAQEHLEIAVWETHSSIADWGGRDRYQDAEGTTDLGFSG</sequence>
<feature type="domain" description="AAA+ ATPase" evidence="5">
    <location>
        <begin position="354"/>
        <end position="491"/>
    </location>
</feature>
<evidence type="ECO:0000256" key="4">
    <source>
        <dbReference type="SAM" id="MobiDB-lite"/>
    </source>
</evidence>
<feature type="compositionally biased region" description="Basic and acidic residues" evidence="4">
    <location>
        <begin position="288"/>
        <end position="299"/>
    </location>
</feature>
<dbReference type="EMBL" id="FOZK01000002">
    <property type="protein sequence ID" value="SFS02541.1"/>
    <property type="molecule type" value="Genomic_DNA"/>
</dbReference>
<dbReference type="InterPro" id="IPR003593">
    <property type="entry name" value="AAA+_ATPase"/>
</dbReference>
<keyword evidence="7" id="KW-1185">Reference proteome</keyword>
<dbReference type="Pfam" id="PF00004">
    <property type="entry name" value="AAA"/>
    <property type="match status" value="2"/>
</dbReference>
<gene>
    <name evidence="6" type="ORF">SAMN05216559_2657</name>
</gene>
<feature type="compositionally biased region" description="Basic and acidic residues" evidence="4">
    <location>
        <begin position="258"/>
        <end position="280"/>
    </location>
</feature>
<dbReference type="AlphaFoldDB" id="A0A1I6LGH6"/>
<evidence type="ECO:0000313" key="7">
    <source>
        <dbReference type="Proteomes" id="UP000199062"/>
    </source>
</evidence>
<dbReference type="PANTHER" id="PTHR23077">
    <property type="entry name" value="AAA-FAMILY ATPASE"/>
    <property type="match status" value="1"/>
</dbReference>
<dbReference type="GO" id="GO:0005524">
    <property type="term" value="F:ATP binding"/>
    <property type="evidence" value="ECO:0007669"/>
    <property type="project" value="UniProtKB-KW"/>
</dbReference>
<reference evidence="6 7" key="1">
    <citation type="submission" date="2016-10" db="EMBL/GenBank/DDBJ databases">
        <authorList>
            <person name="de Groot N.N."/>
        </authorList>
    </citation>
    <scope>NUCLEOTIDE SEQUENCE [LARGE SCALE GENOMIC DNA]</scope>
    <source>
        <strain evidence="6 7">CGMCC 1.10457</strain>
    </source>
</reference>
<dbReference type="PROSITE" id="PS00674">
    <property type="entry name" value="AAA"/>
    <property type="match status" value="2"/>
</dbReference>